<organism evidence="4 5">
    <name type="scientific">Colletotrichum higginsianum</name>
    <dbReference type="NCBI Taxonomy" id="80884"/>
    <lineage>
        <taxon>Eukaryota</taxon>
        <taxon>Fungi</taxon>
        <taxon>Dikarya</taxon>
        <taxon>Ascomycota</taxon>
        <taxon>Pezizomycotina</taxon>
        <taxon>Sordariomycetes</taxon>
        <taxon>Hypocreomycetidae</taxon>
        <taxon>Glomerellales</taxon>
        <taxon>Glomerellaceae</taxon>
        <taxon>Colletotrichum</taxon>
        <taxon>Colletotrichum destructivum species complex</taxon>
    </lineage>
</organism>
<name>A0A4T0W9H1_9PEZI</name>
<dbReference type="InterPro" id="IPR000408">
    <property type="entry name" value="Reg_chr_condens"/>
</dbReference>
<dbReference type="PROSITE" id="PS50012">
    <property type="entry name" value="RCC1_3"/>
    <property type="match status" value="4"/>
</dbReference>
<dbReference type="Gene3D" id="2.130.10.30">
    <property type="entry name" value="Regulator of chromosome condensation 1/beta-lactamase-inhibitor protein II"/>
    <property type="match status" value="2"/>
</dbReference>
<dbReference type="Pfam" id="PF25390">
    <property type="entry name" value="WD40_RLD"/>
    <property type="match status" value="1"/>
</dbReference>
<dbReference type="PANTHER" id="PTHR22870">
    <property type="entry name" value="REGULATOR OF CHROMOSOME CONDENSATION"/>
    <property type="match status" value="1"/>
</dbReference>
<evidence type="ECO:0000313" key="5">
    <source>
        <dbReference type="Proteomes" id="UP000305883"/>
    </source>
</evidence>
<evidence type="ECO:0000259" key="3">
    <source>
        <dbReference type="Pfam" id="PF25390"/>
    </source>
</evidence>
<feature type="repeat" description="RCC1" evidence="2">
    <location>
        <begin position="122"/>
        <end position="176"/>
    </location>
</feature>
<feature type="repeat" description="RCC1" evidence="2">
    <location>
        <begin position="177"/>
        <end position="226"/>
    </location>
</feature>
<protein>
    <submittedName>
        <fullName evidence="4">RCC1 repeat-containing protein C10F6.04</fullName>
    </submittedName>
</protein>
<dbReference type="OrthoDB" id="5370059at2759"/>
<gene>
    <name evidence="4" type="ORF">CH35J_003525</name>
</gene>
<keyword evidence="1" id="KW-0677">Repeat</keyword>
<evidence type="ECO:0000256" key="1">
    <source>
        <dbReference type="ARBA" id="ARBA00022737"/>
    </source>
</evidence>
<evidence type="ECO:0000256" key="2">
    <source>
        <dbReference type="PROSITE-ProRule" id="PRU00235"/>
    </source>
</evidence>
<dbReference type="EMBL" id="MWPZ01000003">
    <property type="protein sequence ID" value="TID01668.1"/>
    <property type="molecule type" value="Genomic_DNA"/>
</dbReference>
<dbReference type="PRINTS" id="PR00633">
    <property type="entry name" value="RCCNDNSATION"/>
</dbReference>
<dbReference type="InterPro" id="IPR058923">
    <property type="entry name" value="RCC1-like_dom"/>
</dbReference>
<feature type="repeat" description="RCC1" evidence="2">
    <location>
        <begin position="269"/>
        <end position="306"/>
    </location>
</feature>
<feature type="domain" description="RCC1-like" evidence="3">
    <location>
        <begin position="4"/>
        <end position="354"/>
    </location>
</feature>
<sequence length="365" mass="38496">MSVLFAIGSNGSGQLGIGHKEDVSVPKQAIFFPEDPDSPVVKMAAGGNHTLLLTRSGELYWSGDPTSGACGLTSAAKTDEPVFQRVQLSKEEREGASGTTALIAATWEASFVVQKDGEGKRTKVYSFGAGQKGELGLGELLVRSPSATLIKEFPPAGTEVVDLAACMGHVVAVLSNGDAYAWGNLRKGQGGSPETVVHLPRKIESVDFKVIRAVCGKDFTCLFGASESGKLLVLGSDKWHIKSTAPESVPEWTDVSASWGNIYVLKKDGELLAWGRDDHGQLPPSNLPTLSRLAVGSEHVIAFTEKGDVLAWGWGEHGNCGPQVENNDVRGRWNVIASSKFIPPGSQIAGIGAGCATSWVTILTG</sequence>
<feature type="repeat" description="RCC1" evidence="2">
    <location>
        <begin position="2"/>
        <end position="56"/>
    </location>
</feature>
<dbReference type="PANTHER" id="PTHR22870:SF466">
    <property type="entry name" value="ANKYRIN REPEAT-CONTAINING PROTEIN"/>
    <property type="match status" value="1"/>
</dbReference>
<dbReference type="InterPro" id="IPR009091">
    <property type="entry name" value="RCC1/BLIP-II"/>
</dbReference>
<evidence type="ECO:0000313" key="4">
    <source>
        <dbReference type="EMBL" id="TID01668.1"/>
    </source>
</evidence>
<dbReference type="PROSITE" id="PS00626">
    <property type="entry name" value="RCC1_2"/>
    <property type="match status" value="1"/>
</dbReference>
<accession>A0A4T0W9H1</accession>
<dbReference type="InterPro" id="IPR051210">
    <property type="entry name" value="Ub_ligase/GEF_domain"/>
</dbReference>
<reference evidence="4 5" key="1">
    <citation type="journal article" date="2019" name="Genome Biol. Evol.">
        <title>Genomic Plasticity Mediated by Transposable Elements in the Plant Pathogenic Fungus Colletotrichum higginsianum.</title>
        <authorList>
            <person name="Tsushima A."/>
            <person name="Gan P."/>
            <person name="Kumakura N."/>
            <person name="Narusaka M."/>
            <person name="Takano Y."/>
            <person name="Narusaka Y."/>
            <person name="Shirasu K."/>
        </authorList>
    </citation>
    <scope>NUCLEOTIDE SEQUENCE [LARGE SCALE GENOMIC DNA]</scope>
    <source>
        <strain evidence="4 5">MAFF305635-RFP</strain>
    </source>
</reference>
<dbReference type="SUPFAM" id="SSF50985">
    <property type="entry name" value="RCC1/BLIP-II"/>
    <property type="match status" value="1"/>
</dbReference>
<dbReference type="AlphaFoldDB" id="A0A4T0W9H1"/>
<proteinExistence type="predicted"/>
<comment type="caution">
    <text evidence="4">The sequence shown here is derived from an EMBL/GenBank/DDBJ whole genome shotgun (WGS) entry which is preliminary data.</text>
</comment>
<dbReference type="Proteomes" id="UP000305883">
    <property type="component" value="Unassembled WGS sequence"/>
</dbReference>